<dbReference type="AlphaFoldDB" id="A0A931LW77"/>
<dbReference type="InterPro" id="IPR054585">
    <property type="entry name" value="NDH2-like_C"/>
</dbReference>
<dbReference type="Pfam" id="PF07992">
    <property type="entry name" value="Pyr_redox_2"/>
    <property type="match status" value="1"/>
</dbReference>
<evidence type="ECO:0000313" key="9">
    <source>
        <dbReference type="EMBL" id="MBI1756802.1"/>
    </source>
</evidence>
<dbReference type="EMBL" id="JACOSL010000039">
    <property type="protein sequence ID" value="MBI1756802.1"/>
    <property type="molecule type" value="Genomic_DNA"/>
</dbReference>
<evidence type="ECO:0000313" key="10">
    <source>
        <dbReference type="Proteomes" id="UP000727962"/>
    </source>
</evidence>
<gene>
    <name evidence="9" type="ORF">HYR64_06820</name>
</gene>
<organism evidence="9 10">
    <name type="scientific">Fimbriimonas ginsengisoli</name>
    <dbReference type="NCBI Taxonomy" id="1005039"/>
    <lineage>
        <taxon>Bacteria</taxon>
        <taxon>Bacillati</taxon>
        <taxon>Armatimonadota</taxon>
        <taxon>Fimbriimonadia</taxon>
        <taxon>Fimbriimonadales</taxon>
        <taxon>Fimbriimonadaceae</taxon>
        <taxon>Fimbriimonas</taxon>
    </lineage>
</organism>
<keyword evidence="6" id="KW-0472">Membrane</keyword>
<keyword evidence="6" id="KW-1133">Transmembrane helix</keyword>
<evidence type="ECO:0000259" key="8">
    <source>
        <dbReference type="Pfam" id="PF22366"/>
    </source>
</evidence>
<comment type="cofactor">
    <cofactor evidence="1">
        <name>FAD</name>
        <dbReference type="ChEBI" id="CHEBI:57692"/>
    </cofactor>
</comment>
<dbReference type="InterPro" id="IPR023753">
    <property type="entry name" value="FAD/NAD-binding_dom"/>
</dbReference>
<dbReference type="GO" id="GO:0019646">
    <property type="term" value="P:aerobic electron transport chain"/>
    <property type="evidence" value="ECO:0007669"/>
    <property type="project" value="TreeGrafter"/>
</dbReference>
<dbReference type="Proteomes" id="UP000727962">
    <property type="component" value="Unassembled WGS sequence"/>
</dbReference>
<keyword evidence="3" id="KW-0285">Flavoprotein</keyword>
<dbReference type="InterPro" id="IPR036188">
    <property type="entry name" value="FAD/NAD-bd_sf"/>
</dbReference>
<sequence length="424" mass="45306">MGALRGTAGARKRVVIVGGGFGGLYAAKALAGKPVDVLLIDRNNHHVFQPLLYQVAAGGLSPGQIAAPLRHILRRASNIEVLLAEVAGFDLDGRTLRLKDGAEVAYDALIVAVGARHAYFHHDAWEAHAPGLKTLEDAIEMRRRILTAFEEAAREAILTGKAEPLTFAVIGAGPTGVELAGAIADIARRIVAGDYKAIDTRKARVLLLEGSDRVLPTFPNELSIKARRQLEELGVEVRTKALVTEVEARRIQVEGEWIPVRAALWAAGVAASPLASQLGAELDAAGRVLVQADLSLPGHSDVFVIGDLAALRDARGVAVPGMAAAAVQMGRAAAANALRHLDGEPGRAFIYKDKGSLATIGRNRAVAQIGRWRLSGLVAWLVWALVHVSLLIGFGNRVRVMGEWIWAYFKRELSAGLITGDRRQ</sequence>
<dbReference type="PRINTS" id="PR00411">
    <property type="entry name" value="PNDRDTASEI"/>
</dbReference>
<feature type="domain" description="FAD/NAD(P)-binding" evidence="7">
    <location>
        <begin position="13"/>
        <end position="330"/>
    </location>
</feature>
<keyword evidence="6" id="KW-0812">Transmembrane</keyword>
<evidence type="ECO:0000256" key="5">
    <source>
        <dbReference type="ARBA" id="ARBA00023002"/>
    </source>
</evidence>
<dbReference type="GO" id="GO:0003955">
    <property type="term" value="F:NAD(P)H dehydrogenase (quinone) activity"/>
    <property type="evidence" value="ECO:0007669"/>
    <property type="project" value="TreeGrafter"/>
</dbReference>
<dbReference type="PANTHER" id="PTHR42913">
    <property type="entry name" value="APOPTOSIS-INDUCING FACTOR 1"/>
    <property type="match status" value="1"/>
</dbReference>
<comment type="similarity">
    <text evidence="2">Belongs to the NADH dehydrogenase family.</text>
</comment>
<feature type="transmembrane region" description="Helical" evidence="6">
    <location>
        <begin position="372"/>
        <end position="394"/>
    </location>
</feature>
<accession>A0A931LW77</accession>
<dbReference type="Pfam" id="PF22366">
    <property type="entry name" value="NDH2_C"/>
    <property type="match status" value="1"/>
</dbReference>
<feature type="domain" description="External alternative NADH-ubiquinone oxidoreductase-like C-terminal" evidence="8">
    <location>
        <begin position="354"/>
        <end position="409"/>
    </location>
</feature>
<keyword evidence="5" id="KW-0560">Oxidoreductase</keyword>
<evidence type="ECO:0000256" key="6">
    <source>
        <dbReference type="SAM" id="Phobius"/>
    </source>
</evidence>
<dbReference type="Gene3D" id="3.50.50.100">
    <property type="match status" value="1"/>
</dbReference>
<dbReference type="InterPro" id="IPR051169">
    <property type="entry name" value="NADH-Q_oxidoreductase"/>
</dbReference>
<proteinExistence type="inferred from homology"/>
<keyword evidence="4" id="KW-0274">FAD</keyword>
<evidence type="ECO:0000259" key="7">
    <source>
        <dbReference type="Pfam" id="PF07992"/>
    </source>
</evidence>
<comment type="caution">
    <text evidence="9">The sequence shown here is derived from an EMBL/GenBank/DDBJ whole genome shotgun (WGS) entry which is preliminary data.</text>
</comment>
<evidence type="ECO:0000256" key="1">
    <source>
        <dbReference type="ARBA" id="ARBA00001974"/>
    </source>
</evidence>
<evidence type="ECO:0000256" key="4">
    <source>
        <dbReference type="ARBA" id="ARBA00022827"/>
    </source>
</evidence>
<evidence type="ECO:0000256" key="3">
    <source>
        <dbReference type="ARBA" id="ARBA00022630"/>
    </source>
</evidence>
<dbReference type="PRINTS" id="PR00368">
    <property type="entry name" value="FADPNR"/>
</dbReference>
<reference evidence="9" key="1">
    <citation type="submission" date="2020-07" db="EMBL/GenBank/DDBJ databases">
        <title>Huge and variable diversity of episymbiotic CPR bacteria and DPANN archaea in groundwater ecosystems.</title>
        <authorList>
            <person name="He C.Y."/>
            <person name="Keren R."/>
            <person name="Whittaker M."/>
            <person name="Farag I.F."/>
            <person name="Doudna J."/>
            <person name="Cate J.H.D."/>
            <person name="Banfield J.F."/>
        </authorList>
    </citation>
    <scope>NUCLEOTIDE SEQUENCE</scope>
    <source>
        <strain evidence="9">NC_groundwater_17_Pr7_B-0.1um_64_12</strain>
    </source>
</reference>
<evidence type="ECO:0000256" key="2">
    <source>
        <dbReference type="ARBA" id="ARBA00005272"/>
    </source>
</evidence>
<name>A0A931LW77_FIMGI</name>
<dbReference type="PANTHER" id="PTHR42913:SF3">
    <property type="entry name" value="64 KDA MITOCHONDRIAL NADH DEHYDROGENASE (EUROFUNG)"/>
    <property type="match status" value="1"/>
</dbReference>
<dbReference type="SUPFAM" id="SSF51905">
    <property type="entry name" value="FAD/NAD(P)-binding domain"/>
    <property type="match status" value="2"/>
</dbReference>
<protein>
    <submittedName>
        <fullName evidence="9">NAD(P)/FAD-dependent oxidoreductase</fullName>
    </submittedName>
</protein>